<proteinExistence type="predicted"/>
<dbReference type="SMART" id="SM00496">
    <property type="entry name" value="IENR2"/>
    <property type="match status" value="2"/>
</dbReference>
<dbReference type="InterPro" id="IPR003611">
    <property type="entry name" value="NUMOD3"/>
</dbReference>
<dbReference type="EMBL" id="LAZR01011533">
    <property type="protein sequence ID" value="KKM61187.1"/>
    <property type="molecule type" value="Genomic_DNA"/>
</dbReference>
<dbReference type="SUPFAM" id="SSF47413">
    <property type="entry name" value="lambda repressor-like DNA-binding domains"/>
    <property type="match status" value="1"/>
</dbReference>
<dbReference type="SUPFAM" id="SSF64496">
    <property type="entry name" value="DNA-binding domain of intron-encoded endonucleases"/>
    <property type="match status" value="1"/>
</dbReference>
<dbReference type="CDD" id="cd00093">
    <property type="entry name" value="HTH_XRE"/>
    <property type="match status" value="1"/>
</dbReference>
<protein>
    <recommendedName>
        <fullName evidence="2">Nuclease associated modular domain-containing protein</fullName>
    </recommendedName>
</protein>
<dbReference type="InterPro" id="IPR001387">
    <property type="entry name" value="Cro/C1-type_HTH"/>
</dbReference>
<accession>A0A0F9LVU6</accession>
<name>A0A0F9LVU6_9ZZZZ</name>
<feature type="compositionally biased region" description="Basic and acidic residues" evidence="1">
    <location>
        <begin position="35"/>
        <end position="49"/>
    </location>
</feature>
<reference evidence="3" key="1">
    <citation type="journal article" date="2015" name="Nature">
        <title>Complex archaea that bridge the gap between prokaryotes and eukaryotes.</title>
        <authorList>
            <person name="Spang A."/>
            <person name="Saw J.H."/>
            <person name="Jorgensen S.L."/>
            <person name="Zaremba-Niedzwiedzka K."/>
            <person name="Martijn J."/>
            <person name="Lind A.E."/>
            <person name="van Eijk R."/>
            <person name="Schleper C."/>
            <person name="Guy L."/>
            <person name="Ettema T.J."/>
        </authorList>
    </citation>
    <scope>NUCLEOTIDE SEQUENCE</scope>
</reference>
<organism evidence="3">
    <name type="scientific">marine sediment metagenome</name>
    <dbReference type="NCBI Taxonomy" id="412755"/>
    <lineage>
        <taxon>unclassified sequences</taxon>
        <taxon>metagenomes</taxon>
        <taxon>ecological metagenomes</taxon>
    </lineage>
</organism>
<sequence length="116" mass="13462">PIEQLDSMECYYIQHLNTIYPSGYNFESGGHKGKTHTEETKRKMSEAQKGKKHSKETKQKMSGEKSPNAKLTWKLVGEIRKAYTTENYTQLELAKEYGISRPQIGHIVNNKQWKED</sequence>
<dbReference type="InterPro" id="IPR010982">
    <property type="entry name" value="Lambda_DNA-bd_dom_sf"/>
</dbReference>
<feature type="region of interest" description="Disordered" evidence="1">
    <location>
        <begin position="27"/>
        <end position="68"/>
    </location>
</feature>
<evidence type="ECO:0000256" key="1">
    <source>
        <dbReference type="SAM" id="MobiDB-lite"/>
    </source>
</evidence>
<feature type="domain" description="Nuclease associated modular" evidence="2">
    <location>
        <begin position="49"/>
        <end position="65"/>
    </location>
</feature>
<feature type="non-terminal residue" evidence="3">
    <location>
        <position position="1"/>
    </location>
</feature>
<dbReference type="Pfam" id="PF07460">
    <property type="entry name" value="NUMOD3"/>
    <property type="match status" value="1"/>
</dbReference>
<dbReference type="AlphaFoldDB" id="A0A0F9LVU6"/>
<gene>
    <name evidence="3" type="ORF">LCGC14_1534250</name>
</gene>
<evidence type="ECO:0000313" key="3">
    <source>
        <dbReference type="EMBL" id="KKM61187.1"/>
    </source>
</evidence>
<dbReference type="GO" id="GO:0003677">
    <property type="term" value="F:DNA binding"/>
    <property type="evidence" value="ECO:0007669"/>
    <property type="project" value="InterPro"/>
</dbReference>
<comment type="caution">
    <text evidence="3">The sequence shown here is derived from an EMBL/GenBank/DDBJ whole genome shotgun (WGS) entry which is preliminary data.</text>
</comment>
<feature type="domain" description="Nuclease associated modular" evidence="2">
    <location>
        <begin position="32"/>
        <end position="48"/>
    </location>
</feature>
<evidence type="ECO:0000259" key="2">
    <source>
        <dbReference type="SMART" id="SM00496"/>
    </source>
</evidence>